<evidence type="ECO:0000259" key="3">
    <source>
        <dbReference type="PROSITE" id="PS51707"/>
    </source>
</evidence>
<feature type="domain" description="CYTH" evidence="3">
    <location>
        <begin position="226"/>
        <end position="449"/>
    </location>
</feature>
<dbReference type="InterPro" id="IPR023186">
    <property type="entry name" value="IUNH"/>
</dbReference>
<keyword evidence="1" id="KW-0378">Hydrolase</keyword>
<dbReference type="SUPFAM" id="SSF55154">
    <property type="entry name" value="CYTH-like phosphatases"/>
    <property type="match status" value="1"/>
</dbReference>
<dbReference type="PANTHER" id="PTHR12304:SF4">
    <property type="entry name" value="URIDINE NUCLEOSIDASE"/>
    <property type="match status" value="1"/>
</dbReference>
<dbReference type="GO" id="GO:0006152">
    <property type="term" value="P:purine nucleoside catabolic process"/>
    <property type="evidence" value="ECO:0007669"/>
    <property type="project" value="TreeGrafter"/>
</dbReference>
<accession>A0A7V4G7N9</accession>
<dbReference type="Pfam" id="PF01156">
    <property type="entry name" value="IU_nuc_hydro"/>
    <property type="match status" value="1"/>
</dbReference>
<dbReference type="Gene3D" id="3.90.245.10">
    <property type="entry name" value="Ribonucleoside hydrolase-like"/>
    <property type="match status" value="1"/>
</dbReference>
<dbReference type="InterPro" id="IPR033469">
    <property type="entry name" value="CYTH-like_dom_sf"/>
</dbReference>
<dbReference type="PROSITE" id="PS51707">
    <property type="entry name" value="CYTH"/>
    <property type="match status" value="1"/>
</dbReference>
<name>A0A7V4G7N9_9BACT</name>
<gene>
    <name evidence="4" type="ORF">ENT08_04045</name>
</gene>
<dbReference type="EMBL" id="DSXI01000231">
    <property type="protein sequence ID" value="HGS04897.1"/>
    <property type="molecule type" value="Genomic_DNA"/>
</dbReference>
<dbReference type="GO" id="GO:0005829">
    <property type="term" value="C:cytosol"/>
    <property type="evidence" value="ECO:0007669"/>
    <property type="project" value="TreeGrafter"/>
</dbReference>
<dbReference type="SUPFAM" id="SSF53590">
    <property type="entry name" value="Nucleoside hydrolase"/>
    <property type="match status" value="1"/>
</dbReference>
<dbReference type="InterPro" id="IPR036452">
    <property type="entry name" value="Ribo_hydro-like"/>
</dbReference>
<evidence type="ECO:0000256" key="1">
    <source>
        <dbReference type="ARBA" id="ARBA00022801"/>
    </source>
</evidence>
<dbReference type="Gene3D" id="2.40.320.10">
    <property type="entry name" value="Hypothetical Protein Pfu-838710-001"/>
    <property type="match status" value="1"/>
</dbReference>
<dbReference type="Pfam" id="PF01928">
    <property type="entry name" value="CYTH"/>
    <property type="match status" value="1"/>
</dbReference>
<keyword evidence="2" id="KW-0326">Glycosidase</keyword>
<organism evidence="4">
    <name type="scientific">Desulfobacca acetoxidans</name>
    <dbReference type="NCBI Taxonomy" id="60893"/>
    <lineage>
        <taxon>Bacteria</taxon>
        <taxon>Pseudomonadati</taxon>
        <taxon>Thermodesulfobacteriota</taxon>
        <taxon>Desulfobaccia</taxon>
        <taxon>Desulfobaccales</taxon>
        <taxon>Desulfobaccaceae</taxon>
        <taxon>Desulfobacca</taxon>
    </lineage>
</organism>
<protein>
    <submittedName>
        <fullName evidence="4">CYTH domain-containing protein</fullName>
    </submittedName>
</protein>
<reference evidence="4" key="1">
    <citation type="journal article" date="2020" name="mSystems">
        <title>Genome- and Community-Level Interaction Insights into Carbon Utilization and Element Cycling Functions of Hydrothermarchaeota in Hydrothermal Sediment.</title>
        <authorList>
            <person name="Zhou Z."/>
            <person name="Liu Y."/>
            <person name="Xu W."/>
            <person name="Pan J."/>
            <person name="Luo Z.H."/>
            <person name="Li M."/>
        </authorList>
    </citation>
    <scope>NUCLEOTIDE SEQUENCE [LARGE SCALE GENOMIC DNA]</scope>
    <source>
        <strain evidence="4">SpSt-548</strain>
    </source>
</reference>
<evidence type="ECO:0000313" key="4">
    <source>
        <dbReference type="EMBL" id="HGS04897.1"/>
    </source>
</evidence>
<sequence length="815" mass="93308">MLVFQTNFDHILKRFEERFPKIFQEDPSWLARIVAEINLYLPDDWRLTRTTNNFRIQLMGKDMPALVGRSYRLPDDNILHIIDSVHKQNYKDKYDQDADYNNLAPNLYFYYPRPEDAETPLFARQYERVKFGRDGKLVGTQYHRVHPLTKAGLDLEHFRWVLWTTGGDARDVNRVAPEYHGKDYWKVESLSDPAGKRQREYIQQYQTILEEFGVSDLRPPERPPHPYEIEYKFLVSRNPTHAKKIFKDIEQKLPELGFRLKGKRQGPRLQVDTYFDDETLHLHQNRTSFRVRSKKDQVRITLKKRVHIASGSSYSPKGLYERLEEEVTITPAQEQALRRGESLNVFPYRLIHYVAPGCGPLKEVVVVKNQRKKLTLVEKHGQEVELCFDQVIYMIEGNEVGPYFEVEIESKGAPRLEVQALAHILEETWGLIPSRQTKYERGVSLLKTEQQPSGKKLVIIDTDCGVDDALALILALKSPELEVKAITTVSGNVHQDLVIRNVFRVLDQINPQPPPVVACGAAAPLRRPFRDAASVHGNDGLGDACNGSIDIQLDDRPAWRVITDLAKNHPKQVTLITIGPMTNLSLAIEKDPEGVHCLKEVVSMGGVFFEVGNVGADAEFNVAADPEAAEAVVKFCRDSCLKTPLDGKGQEVLLPPEPQKKDYDRIKSYRDHDPLDPRMVPLTFVGLDVSHKVILRRATLDRLVKAHPSKSLLKFIQAISAKYMQFYYDNEWLPGCYLHDPLAVAYVINPAFLEIKKHILRVETKGSFTSGVIFPDDRPTRNPAWRNPAEEVINVARGVEKEAFEDFFLERLLLD</sequence>
<comment type="caution">
    <text evidence="4">The sequence shown here is derived from an EMBL/GenBank/DDBJ whole genome shotgun (WGS) entry which is preliminary data.</text>
</comment>
<dbReference type="InterPro" id="IPR001910">
    <property type="entry name" value="Inosine/uridine_hydrolase_dom"/>
</dbReference>
<dbReference type="GO" id="GO:0008477">
    <property type="term" value="F:purine nucleosidase activity"/>
    <property type="evidence" value="ECO:0007669"/>
    <property type="project" value="TreeGrafter"/>
</dbReference>
<dbReference type="SMART" id="SM01118">
    <property type="entry name" value="CYTH"/>
    <property type="match status" value="1"/>
</dbReference>
<dbReference type="PANTHER" id="PTHR12304">
    <property type="entry name" value="INOSINE-URIDINE PREFERRING NUCLEOSIDE HYDROLASE"/>
    <property type="match status" value="1"/>
</dbReference>
<dbReference type="InterPro" id="IPR023577">
    <property type="entry name" value="CYTH_domain"/>
</dbReference>
<evidence type="ECO:0000256" key="2">
    <source>
        <dbReference type="ARBA" id="ARBA00023295"/>
    </source>
</evidence>
<dbReference type="AlphaFoldDB" id="A0A7V4G7N9"/>
<proteinExistence type="predicted"/>